<keyword evidence="2" id="KW-1185">Reference proteome</keyword>
<sequence>MSVCFNANGAALAETEQEFGRRARRNLENNLVNNPIVDVTFANGRYCNFNLRGCWTNSQRTSYDPRLNPWLFGSNAGGVNQGGQGTVIGGSGSTWGAGSGLNPGQQPNNSFRPPFTRTRQSGTCAWTNAGISIYNGTCRYEIVQNNANGSKTLAFTFDRLPVSNPLRTIRFTAQGNNNNNNPWSIQLPNGSTAAVVSKVNADQYRTDIQLGWSNVFNLGFRSSTQAATAQLNQALQPVDAYGQVVQGGDTEGLGQALGGLLQQLFGGQ</sequence>
<reference evidence="1 2" key="1">
    <citation type="submission" date="2023-12" db="EMBL/GenBank/DDBJ databases">
        <title>Baltic Sea Cyanobacteria.</title>
        <authorList>
            <person name="Delbaje E."/>
            <person name="Fewer D.P."/>
            <person name="Shishido T.K."/>
        </authorList>
    </citation>
    <scope>NUCLEOTIDE SEQUENCE [LARGE SCALE GENOMIC DNA]</scope>
    <source>
        <strain evidence="1 2">UHCC 0139</strain>
    </source>
</reference>
<accession>A0ABU5RX04</accession>
<dbReference type="RefSeq" id="WP_323306281.1">
    <property type="nucleotide sequence ID" value="NZ_JAYGHX010000010.1"/>
</dbReference>
<evidence type="ECO:0000313" key="2">
    <source>
        <dbReference type="Proteomes" id="UP001304461"/>
    </source>
</evidence>
<dbReference type="EMBL" id="JAYGHX010000010">
    <property type="protein sequence ID" value="MEA5392324.1"/>
    <property type="molecule type" value="Genomic_DNA"/>
</dbReference>
<evidence type="ECO:0000313" key="1">
    <source>
        <dbReference type="EMBL" id="MEA5392324.1"/>
    </source>
</evidence>
<dbReference type="InterPro" id="IPR008617">
    <property type="entry name" value="Uncharacterised_YcgJ"/>
</dbReference>
<comment type="caution">
    <text evidence="1">The sequence shown here is derived from an EMBL/GenBank/DDBJ whole genome shotgun (WGS) entry which is preliminary data.</text>
</comment>
<proteinExistence type="predicted"/>
<dbReference type="Proteomes" id="UP001304461">
    <property type="component" value="Unassembled WGS sequence"/>
</dbReference>
<organism evidence="1 2">
    <name type="scientific">Cyanobium gracile UHCC 0139</name>
    <dbReference type="NCBI Taxonomy" id="3110308"/>
    <lineage>
        <taxon>Bacteria</taxon>
        <taxon>Bacillati</taxon>
        <taxon>Cyanobacteriota</taxon>
        <taxon>Cyanophyceae</taxon>
        <taxon>Synechococcales</taxon>
        <taxon>Prochlorococcaceae</taxon>
        <taxon>Cyanobium</taxon>
    </lineage>
</organism>
<protein>
    <submittedName>
        <fullName evidence="1">Uncharacterized protein</fullName>
    </submittedName>
</protein>
<gene>
    <name evidence="1" type="ORF">VB738_13760</name>
</gene>
<name>A0ABU5RX04_9CYAN</name>
<dbReference type="Pfam" id="PF05666">
    <property type="entry name" value="YcgJ"/>
    <property type="match status" value="1"/>
</dbReference>